<name>A0ABU2CZR5_9EURY</name>
<protein>
    <submittedName>
        <fullName evidence="2">DUF1638 domain-containing protein</fullName>
    </submittedName>
</protein>
<sequence>MPVISIIGCRMFEDEIMHLLENDPEIEKVIVVENNDCSGLRKKMLEAGVPHKVLPVEEIPEKQKEKGFTLNIYMLELALHAIPENLKRTVYSKVEAMAPHSDGILLFYGLCGNVLGKIEEDFKALDCKVRILKEENGEIVDDCIGAVLGGRGQYLKALKSCRGVGTFFLTPMWAANWREMIRTAGLSKNPDDIKMSKFVFDYAGYKKVARINTGLVYEKDFEACVREFSRLFEFEITDLEGTMKLVENCYAKTKTSVLDSTA</sequence>
<evidence type="ECO:0000313" key="2">
    <source>
        <dbReference type="EMBL" id="MDR7665192.1"/>
    </source>
</evidence>
<comment type="caution">
    <text evidence="2">The sequence shown here is derived from an EMBL/GenBank/DDBJ whole genome shotgun (WGS) entry which is preliminary data.</text>
</comment>
<evidence type="ECO:0000313" key="3">
    <source>
        <dbReference type="Proteomes" id="UP001246244"/>
    </source>
</evidence>
<gene>
    <name evidence="2" type="ORF">RG963_05210</name>
</gene>
<organism evidence="2 3">
    <name type="scientific">Methanosarcina baikalica</name>
    <dbReference type="NCBI Taxonomy" id="3073890"/>
    <lineage>
        <taxon>Archaea</taxon>
        <taxon>Methanobacteriati</taxon>
        <taxon>Methanobacteriota</taxon>
        <taxon>Stenosarchaea group</taxon>
        <taxon>Methanomicrobia</taxon>
        <taxon>Methanosarcinales</taxon>
        <taxon>Methanosarcinaceae</taxon>
        <taxon>Methanosarcina</taxon>
    </lineage>
</organism>
<dbReference type="EMBL" id="JAVKPK010000015">
    <property type="protein sequence ID" value="MDR7665192.1"/>
    <property type="molecule type" value="Genomic_DNA"/>
</dbReference>
<dbReference type="RefSeq" id="WP_310575219.1">
    <property type="nucleotide sequence ID" value="NZ_JAVKPK010000015.1"/>
</dbReference>
<feature type="domain" description="DUF1638" evidence="1">
    <location>
        <begin position="75"/>
        <end position="250"/>
    </location>
</feature>
<evidence type="ECO:0000259" key="1">
    <source>
        <dbReference type="Pfam" id="PF07796"/>
    </source>
</evidence>
<dbReference type="Proteomes" id="UP001246244">
    <property type="component" value="Unassembled WGS sequence"/>
</dbReference>
<dbReference type="Pfam" id="PF07796">
    <property type="entry name" value="DUF1638"/>
    <property type="match status" value="1"/>
</dbReference>
<accession>A0ABU2CZR5</accession>
<proteinExistence type="predicted"/>
<reference evidence="3" key="1">
    <citation type="submission" date="2023-07" db="EMBL/GenBank/DDBJ databases">
        <title>Whole-genome sequencing of a new Methanosarcina sp. Z-7115.</title>
        <authorList>
            <person name="Zhilina T.N."/>
            <person name="Merkel A.Y."/>
        </authorList>
    </citation>
    <scope>NUCLEOTIDE SEQUENCE [LARGE SCALE GENOMIC DNA]</scope>
    <source>
        <strain evidence="3">Z-7115</strain>
    </source>
</reference>
<dbReference type="InterPro" id="IPR012437">
    <property type="entry name" value="DUF1638"/>
</dbReference>
<keyword evidence="3" id="KW-1185">Reference proteome</keyword>